<evidence type="ECO:0000313" key="3">
    <source>
        <dbReference type="Proteomes" id="UP000076858"/>
    </source>
</evidence>
<proteinExistence type="predicted"/>
<dbReference type="Proteomes" id="UP000076858">
    <property type="component" value="Unassembled WGS sequence"/>
</dbReference>
<feature type="non-terminal residue" evidence="2">
    <location>
        <position position="1"/>
    </location>
</feature>
<organism evidence="2 3">
    <name type="scientific">Daphnia magna</name>
    <dbReference type="NCBI Taxonomy" id="35525"/>
    <lineage>
        <taxon>Eukaryota</taxon>
        <taxon>Metazoa</taxon>
        <taxon>Ecdysozoa</taxon>
        <taxon>Arthropoda</taxon>
        <taxon>Crustacea</taxon>
        <taxon>Branchiopoda</taxon>
        <taxon>Diplostraca</taxon>
        <taxon>Cladocera</taxon>
        <taxon>Anomopoda</taxon>
        <taxon>Daphniidae</taxon>
        <taxon>Daphnia</taxon>
    </lineage>
</organism>
<evidence type="ECO:0000313" key="2">
    <source>
        <dbReference type="EMBL" id="KZS00701.1"/>
    </source>
</evidence>
<dbReference type="EMBL" id="LRGB01008882">
    <property type="protein sequence ID" value="KZS00701.1"/>
    <property type="molecule type" value="Genomic_DNA"/>
</dbReference>
<protein>
    <submittedName>
        <fullName evidence="2">Uncharacterized protein</fullName>
    </submittedName>
</protein>
<dbReference type="AlphaFoldDB" id="A0A162C409"/>
<sequence>VHDVKLDHRGVGRGGGERDVRDGAEVAVGREEEHEALVHRVVRADPADERVGEEVHLGLAQNDLIEGVLRVPEGRRGVTERGGIRGALELEETLEAELHPRAHHAV</sequence>
<reference evidence="2 3" key="1">
    <citation type="submission" date="2016-03" db="EMBL/GenBank/DDBJ databases">
        <title>EvidentialGene: Evidence-directed Construction of Genes on Genomes.</title>
        <authorList>
            <person name="Gilbert D.G."/>
            <person name="Choi J.-H."/>
            <person name="Mockaitis K."/>
            <person name="Colbourne J."/>
            <person name="Pfrender M."/>
        </authorList>
    </citation>
    <scope>NUCLEOTIDE SEQUENCE [LARGE SCALE GENOMIC DNA]</scope>
    <source>
        <strain evidence="2 3">Xinb3</strain>
        <tissue evidence="2">Complete organism</tissue>
    </source>
</reference>
<keyword evidence="3" id="KW-1185">Reference proteome</keyword>
<feature type="region of interest" description="Disordered" evidence="1">
    <location>
        <begin position="1"/>
        <end position="22"/>
    </location>
</feature>
<name>A0A162C409_9CRUS</name>
<gene>
    <name evidence="2" type="ORF">APZ42_002900</name>
</gene>
<evidence type="ECO:0000256" key="1">
    <source>
        <dbReference type="SAM" id="MobiDB-lite"/>
    </source>
</evidence>
<accession>A0A162C409</accession>
<feature type="non-terminal residue" evidence="2">
    <location>
        <position position="106"/>
    </location>
</feature>
<comment type="caution">
    <text evidence="2">The sequence shown here is derived from an EMBL/GenBank/DDBJ whole genome shotgun (WGS) entry which is preliminary data.</text>
</comment>